<dbReference type="AlphaFoldDB" id="A0A287RUQ6"/>
<evidence type="ECO:0000313" key="2">
    <source>
        <dbReference type="Proteomes" id="UP000011116"/>
    </source>
</evidence>
<dbReference type="PANTHER" id="PTHR34591">
    <property type="entry name" value="OS03G0653100 PROTEIN-RELATED"/>
    <property type="match status" value="1"/>
</dbReference>
<reference evidence="2" key="1">
    <citation type="journal article" date="2012" name="Nature">
        <title>A physical, genetic and functional sequence assembly of the barley genome.</title>
        <authorList>
            <consortium name="The International Barley Genome Sequencing Consortium"/>
            <person name="Mayer K.F."/>
            <person name="Waugh R."/>
            <person name="Brown J.W."/>
            <person name="Schulman A."/>
            <person name="Langridge P."/>
            <person name="Platzer M."/>
            <person name="Fincher G.B."/>
            <person name="Muehlbauer G.J."/>
            <person name="Sato K."/>
            <person name="Close T.J."/>
            <person name="Wise R.P."/>
            <person name="Stein N."/>
        </authorList>
    </citation>
    <scope>NUCLEOTIDE SEQUENCE [LARGE SCALE GENOMIC DNA]</scope>
    <source>
        <strain evidence="2">cv. Morex</strain>
    </source>
</reference>
<evidence type="ECO:0000313" key="1">
    <source>
        <dbReference type="EnsemblPlants" id="HORVU.MOREX.r3.5HG0493980.1.CDS1"/>
    </source>
</evidence>
<dbReference type="PANTHER" id="PTHR34591:SF11">
    <property type="entry name" value="OS04G0113000 PROTEIN"/>
    <property type="match status" value="1"/>
</dbReference>
<dbReference type="ExpressionAtlas" id="A0A287RUQ6">
    <property type="expression patterns" value="baseline and differential"/>
</dbReference>
<dbReference type="Gramene" id="HORVU.MOREX.r2.5HG0409400.1">
    <property type="protein sequence ID" value="HORVU.MOREX.r2.5HG0409400.1.CDS.1"/>
    <property type="gene ID" value="HORVU.MOREX.r2.5HG0409400"/>
</dbReference>
<keyword evidence="2" id="KW-1185">Reference proteome</keyword>
<dbReference type="SMART" id="SM00256">
    <property type="entry name" value="FBOX"/>
    <property type="match status" value="1"/>
</dbReference>
<dbReference type="Proteomes" id="UP000011116">
    <property type="component" value="Chromosome 5H"/>
</dbReference>
<dbReference type="EnsemblPlants" id="HORVU.MOREX.r3.5HG0493980.1">
    <property type="protein sequence ID" value="HORVU.MOREX.r3.5HG0493980.1.CDS1"/>
    <property type="gene ID" value="HORVU.MOREX.r3.5HG0493980"/>
</dbReference>
<reference evidence="1" key="2">
    <citation type="submission" date="2020-10" db="EMBL/GenBank/DDBJ databases">
        <authorList>
            <person name="Scholz U."/>
            <person name="Mascher M."/>
            <person name="Fiebig A."/>
        </authorList>
    </citation>
    <scope>NUCLEOTIDE SEQUENCE [LARGE SCALE GENOMIC DNA]</scope>
    <source>
        <strain evidence="1">cv. Morex</strain>
    </source>
</reference>
<sequence length="204" mass="22655">MENQAVLLPQDMLADVLRRLAPRDLAISRCVSKAWCTIIDARHLLPADLLPHWVGGIIINFNGLMLSEFFSRPSTGPSVSGHLNYLPSTSLVKDHCNGLLLLDGYVVNPATRQWAELPPCPSLGLEFFDGEHLVFDPTISPHYEVLAIPICPMSDPDVKLDPALEELEWPPSLCIIHVFSSRTKQWEERPLVREGESAGTIADI</sequence>
<dbReference type="InterPro" id="IPR036047">
    <property type="entry name" value="F-box-like_dom_sf"/>
</dbReference>
<name>A0A287RUQ6_HORVV</name>
<dbReference type="Gramene" id="HORVU.MOREX.r3.5HG0493980.1">
    <property type="protein sequence ID" value="HORVU.MOREX.r3.5HG0493980.1.CDS1"/>
    <property type="gene ID" value="HORVU.MOREX.r3.5HG0493980"/>
</dbReference>
<protein>
    <submittedName>
        <fullName evidence="1">Uncharacterized protein</fullName>
    </submittedName>
</protein>
<dbReference type="InterPro" id="IPR001810">
    <property type="entry name" value="F-box_dom"/>
</dbReference>
<dbReference type="OMA" id="SMRGIFI"/>
<organism evidence="1 2">
    <name type="scientific">Hordeum vulgare subsp. vulgare</name>
    <name type="common">Domesticated barley</name>
    <dbReference type="NCBI Taxonomy" id="112509"/>
    <lineage>
        <taxon>Eukaryota</taxon>
        <taxon>Viridiplantae</taxon>
        <taxon>Streptophyta</taxon>
        <taxon>Embryophyta</taxon>
        <taxon>Tracheophyta</taxon>
        <taxon>Spermatophyta</taxon>
        <taxon>Magnoliopsida</taxon>
        <taxon>Liliopsida</taxon>
        <taxon>Poales</taxon>
        <taxon>Poaceae</taxon>
        <taxon>BOP clade</taxon>
        <taxon>Pooideae</taxon>
        <taxon>Triticodae</taxon>
        <taxon>Triticeae</taxon>
        <taxon>Hordeinae</taxon>
        <taxon>Hordeum</taxon>
    </lineage>
</organism>
<dbReference type="SUPFAM" id="SSF81383">
    <property type="entry name" value="F-box domain"/>
    <property type="match status" value="1"/>
</dbReference>
<reference evidence="1" key="3">
    <citation type="submission" date="2022-01" db="UniProtKB">
        <authorList>
            <consortium name="EnsemblPlants"/>
        </authorList>
    </citation>
    <scope>IDENTIFICATION</scope>
    <source>
        <strain evidence="1">subsp. vulgare</strain>
    </source>
</reference>
<accession>A0A287RUQ6</accession>
<proteinExistence type="predicted"/>
<dbReference type="Pfam" id="PF00646">
    <property type="entry name" value="F-box"/>
    <property type="match status" value="1"/>
</dbReference>